<dbReference type="EMBL" id="JACWZY010000005">
    <property type="protein sequence ID" value="MBD2700759.1"/>
    <property type="molecule type" value="Genomic_DNA"/>
</dbReference>
<keyword evidence="2" id="KW-1185">Reference proteome</keyword>
<dbReference type="RefSeq" id="WP_190886612.1">
    <property type="nucleotide sequence ID" value="NZ_JACWZY010000005.1"/>
</dbReference>
<dbReference type="AlphaFoldDB" id="A0A926XUK6"/>
<dbReference type="Proteomes" id="UP000598820">
    <property type="component" value="Unassembled WGS sequence"/>
</dbReference>
<evidence type="ECO:0000313" key="1">
    <source>
        <dbReference type="EMBL" id="MBD2700759.1"/>
    </source>
</evidence>
<name>A0A926XUK6_9BACT</name>
<comment type="caution">
    <text evidence="1">The sequence shown here is derived from an EMBL/GenBank/DDBJ whole genome shotgun (WGS) entry which is preliminary data.</text>
</comment>
<sequence>MSNPIVISKAKPVTKSQDYALLVQEGLACIRQWAGDSWTDHNVHDPGITLLETLSYALTELGYRGQIDIAQLLDKRLSPDSMALYAPEKSLVCEAITAEDFQKLLITLPEVKYAQVKPAANVAINGLYDVLVEWEDGDLNDSLVSDVVTANGRSFTVEFAFPYWDEPSVTAWSLPVVLNQIAGVGQPLPQLIPFEEDELNDYFTNVDVTFATNQTTRLTIVIRLASQPNVADRSALEQAIVARLTQVSAGSPVETYRSRVATVFGQMNAVKTLLASHRNLSEEFIGFKSVRTQEIALRASVELSIEADAQQTLIEMLSAIDLFIDPVIRFSNLVDLLADGLPIESIFDGPLLSAGFLRTFESSTQTQLYASDLLRQMLQTSTGQRNNDVIAVENFSMSSYVRNRLTTRNAINSLTLLTDEQFQPRLSVLKSEITFFRNGAEISYDSQQVVQGVLARRKQAFASSTAPVVQPALPPVSAAGWNPETIADYHSIQYDLPLIYGLQAGVPDSATPLRKAQEKQLRGFLLVFEQLLANHLSQLANTSGFFNFEAETPNTYFFQPLYDSPHIDQLLRAFPVSGNSDDWYTFRGDQSNAYLQRLRTSAESPPEMLRRKHRVLDHLLGRFSEELLELSRLEYTLSQQEATSLEAMERIRLATSRRLLRYKAAFLRDLCESQAGRATGLSKQSVTTLSGLERSVYRKAGITRNERQPQIRPFSDFFEIQNSGVNLENYRLKDAANVVLLTSVQSFPTVPARTVFDGIRTAIRFGVDPSYYQLEQTGAAQWRVNLIDDSGIVLARSATTFTRQADAGIFIQTTSTFLYATYSNEGFYLIEHVLLRPQKAGDTKFGTLDDPYSFQITLVFPSGYEHDFNVANALPTPGLPHRFRQKDFRNYVEAVVQQECPAHIVPTIVWLDVNTNPAALNALSFDALETFYRTWYGHFLADTLNTTAGTRARNQLVKFLTSLYSTLA</sequence>
<reference evidence="1" key="1">
    <citation type="submission" date="2020-09" db="EMBL/GenBank/DDBJ databases">
        <authorList>
            <person name="Kim M.K."/>
        </authorList>
    </citation>
    <scope>NUCLEOTIDE SEQUENCE</scope>
    <source>
        <strain evidence="1">BT702</strain>
    </source>
</reference>
<gene>
    <name evidence="1" type="ORF">IC229_08930</name>
</gene>
<proteinExistence type="predicted"/>
<evidence type="ECO:0000313" key="2">
    <source>
        <dbReference type="Proteomes" id="UP000598820"/>
    </source>
</evidence>
<dbReference type="Gene3D" id="2.30.29.80">
    <property type="match status" value="1"/>
</dbReference>
<protein>
    <submittedName>
        <fullName evidence="1">Uncharacterized protein</fullName>
    </submittedName>
</protein>
<organism evidence="1 2">
    <name type="scientific">Spirosoma profusum</name>
    <dbReference type="NCBI Taxonomy" id="2771354"/>
    <lineage>
        <taxon>Bacteria</taxon>
        <taxon>Pseudomonadati</taxon>
        <taxon>Bacteroidota</taxon>
        <taxon>Cytophagia</taxon>
        <taxon>Cytophagales</taxon>
        <taxon>Cytophagaceae</taxon>
        <taxon>Spirosoma</taxon>
    </lineage>
</organism>
<accession>A0A926XUK6</accession>